<evidence type="ECO:0000313" key="2">
    <source>
        <dbReference type="EMBL" id="KAF4690984.1"/>
    </source>
</evidence>
<organism evidence="2 3">
    <name type="scientific">Perkinsus olseni</name>
    <name type="common">Perkinsus atlanticus</name>
    <dbReference type="NCBI Taxonomy" id="32597"/>
    <lineage>
        <taxon>Eukaryota</taxon>
        <taxon>Sar</taxon>
        <taxon>Alveolata</taxon>
        <taxon>Perkinsozoa</taxon>
        <taxon>Perkinsea</taxon>
        <taxon>Perkinsida</taxon>
        <taxon>Perkinsidae</taxon>
        <taxon>Perkinsus</taxon>
    </lineage>
</organism>
<protein>
    <submittedName>
        <fullName evidence="2">Uncharacterized protein</fullName>
    </submittedName>
</protein>
<gene>
    <name evidence="2" type="ORF">FOZ60_016459</name>
</gene>
<reference evidence="2 3" key="1">
    <citation type="submission" date="2020-04" db="EMBL/GenBank/DDBJ databases">
        <title>Perkinsus olseni comparative genomics.</title>
        <authorList>
            <person name="Bogema D.R."/>
        </authorList>
    </citation>
    <scope>NUCLEOTIDE SEQUENCE [LARGE SCALE GENOMIC DNA]</scope>
    <source>
        <strain evidence="2">00978-12</strain>
    </source>
</reference>
<proteinExistence type="predicted"/>
<sequence length="596" mass="67015">MSSTSPRLSSSSSSRILDALTKPLTLLWDWLNNEDRPRQEEDGALFTTSQFAGYLATLYRQEILPYYYYYHKCMTEHEQASSTTNIDALLNGLIRAKLEVDDDMKYDEDQLSASIIEQSLATAEYEHHHHQQQHGYSRPAAAGFLEADDYIVNLFKERVINASSHIQLMRGTSAQVEAWVWFIRKCLISDCCSLPALASSQTKPVSPNTLQTLFTVLRPLCIIIADEVVVKFHSETAIQVLREVVALCAEASPNDDTLKAAIGVVASSSSSSSIQLDTGVSSSQYTPAELIAAVALVRAWWMAYYTQEGDHNHEQQQQQSLEEHNGDSSSSSNKRGDVDMTTALCACLVYPLLELFILDQKVSSDLLTIHLQNDATRNTSSSYVRSHVVLIDVAHFWSTMAKTQREISSLRDHAGGQKGRRSISQSDLDDMLSVYETLDSVVWLQSLVQDAILHQRHVQILDDAPQPASEEEEEECMLSYKDYGSGGGTVQPLEVRRRMADARRNYERIQSCEEESKNKIIESLRNRVMEYDVFLPTLRKSHQGRLQLEYCAWMAIEIGLSVDDNITRELVDVWLPQSTWLQASLPSEVTSVLKGG</sequence>
<evidence type="ECO:0000256" key="1">
    <source>
        <dbReference type="SAM" id="MobiDB-lite"/>
    </source>
</evidence>
<accession>A0A7J6P4B1</accession>
<name>A0A7J6P4B1_PEROL</name>
<dbReference type="EMBL" id="JABANP010000088">
    <property type="protein sequence ID" value="KAF4690984.1"/>
    <property type="molecule type" value="Genomic_DNA"/>
</dbReference>
<dbReference type="AlphaFoldDB" id="A0A7J6P4B1"/>
<dbReference type="OrthoDB" id="10558437at2759"/>
<dbReference type="Proteomes" id="UP000541610">
    <property type="component" value="Unassembled WGS sequence"/>
</dbReference>
<feature type="region of interest" description="Disordered" evidence="1">
    <location>
        <begin position="312"/>
        <end position="335"/>
    </location>
</feature>
<comment type="caution">
    <text evidence="2">The sequence shown here is derived from an EMBL/GenBank/DDBJ whole genome shotgun (WGS) entry which is preliminary data.</text>
</comment>
<evidence type="ECO:0000313" key="3">
    <source>
        <dbReference type="Proteomes" id="UP000541610"/>
    </source>
</evidence>